<comment type="catalytic activity">
    <reaction evidence="13">
        <text>an N(3)-methyl-2'-deoxycytidine in double-stranded DNA + 2-oxoglutarate + O2 = a 2'-deoxycytidine in double-stranded DNA + formaldehyde + succinate + CO2 + H(+)</text>
        <dbReference type="Rhea" id="RHEA:70439"/>
        <dbReference type="Rhea" id="RHEA-COMP:14237"/>
        <dbReference type="Rhea" id="RHEA-COMP:17070"/>
        <dbReference type="ChEBI" id="CHEBI:15378"/>
        <dbReference type="ChEBI" id="CHEBI:15379"/>
        <dbReference type="ChEBI" id="CHEBI:16526"/>
        <dbReference type="ChEBI" id="CHEBI:16810"/>
        <dbReference type="ChEBI" id="CHEBI:16842"/>
        <dbReference type="ChEBI" id="CHEBI:30031"/>
        <dbReference type="ChEBI" id="CHEBI:85452"/>
        <dbReference type="ChEBI" id="CHEBI:139075"/>
    </reaction>
    <physiologicalReaction direction="left-to-right" evidence="13">
        <dbReference type="Rhea" id="RHEA:70440"/>
    </physiologicalReaction>
</comment>
<evidence type="ECO:0000256" key="17">
    <source>
        <dbReference type="ARBA" id="ARBA00052800"/>
    </source>
</evidence>
<evidence type="ECO:0000256" key="4">
    <source>
        <dbReference type="ARBA" id="ARBA00022723"/>
    </source>
</evidence>
<dbReference type="InterPro" id="IPR005123">
    <property type="entry name" value="Oxoglu/Fe-dep_dioxygenase_dom"/>
</dbReference>
<dbReference type="InterPro" id="IPR032854">
    <property type="entry name" value="ALKBH3"/>
</dbReference>
<evidence type="ECO:0000256" key="1">
    <source>
        <dbReference type="ARBA" id="ARBA00001954"/>
    </source>
</evidence>
<dbReference type="InterPro" id="IPR027450">
    <property type="entry name" value="AlkB-like"/>
</dbReference>
<keyword evidence="9" id="KW-0408">Iron</keyword>
<dbReference type="PROSITE" id="PS51471">
    <property type="entry name" value="FE2OG_OXY"/>
    <property type="match status" value="1"/>
</dbReference>
<organism evidence="23 24">
    <name type="scientific">Acrasis kona</name>
    <dbReference type="NCBI Taxonomy" id="1008807"/>
    <lineage>
        <taxon>Eukaryota</taxon>
        <taxon>Discoba</taxon>
        <taxon>Heterolobosea</taxon>
        <taxon>Tetramitia</taxon>
        <taxon>Eutetramitia</taxon>
        <taxon>Acrasidae</taxon>
        <taxon>Acrasis</taxon>
    </lineage>
</organism>
<dbReference type="SUPFAM" id="SSF51197">
    <property type="entry name" value="Clavaminate synthase-like"/>
    <property type="match status" value="1"/>
</dbReference>
<comment type="catalytic activity">
    <reaction evidence="16">
        <text>a 1,N(6)-etheno-2'-deoxyadenosine in double-stranded DNA + 2-oxoglutarate + O2 + H2O = a 2'-deoxyadenosine in double-stranded DNA + glyoxal + succinate + CO2</text>
        <dbReference type="Rhea" id="RHEA:70463"/>
        <dbReference type="Rhea" id="RHEA-COMP:17897"/>
        <dbReference type="Rhea" id="RHEA-COMP:17903"/>
        <dbReference type="ChEBI" id="CHEBI:15377"/>
        <dbReference type="ChEBI" id="CHEBI:15379"/>
        <dbReference type="ChEBI" id="CHEBI:16526"/>
        <dbReference type="ChEBI" id="CHEBI:16810"/>
        <dbReference type="ChEBI" id="CHEBI:30031"/>
        <dbReference type="ChEBI" id="CHEBI:34779"/>
        <dbReference type="ChEBI" id="CHEBI:90615"/>
        <dbReference type="ChEBI" id="CHEBI:189583"/>
    </reaction>
    <physiologicalReaction direction="left-to-right" evidence="16">
        <dbReference type="Rhea" id="RHEA:70464"/>
    </physiologicalReaction>
</comment>
<gene>
    <name evidence="23" type="ORF">AKO1_015001</name>
</gene>
<keyword evidence="7" id="KW-0223">Dioxygenase</keyword>
<dbReference type="GO" id="GO:0005654">
    <property type="term" value="C:nucleoplasm"/>
    <property type="evidence" value="ECO:0007669"/>
    <property type="project" value="UniProtKB-SubCell"/>
</dbReference>
<comment type="cofactor">
    <cofactor evidence="1">
        <name>Fe(2+)</name>
        <dbReference type="ChEBI" id="CHEBI:29033"/>
    </cofactor>
</comment>
<evidence type="ECO:0000256" key="5">
    <source>
        <dbReference type="ARBA" id="ARBA00022763"/>
    </source>
</evidence>
<keyword evidence="6" id="KW-0460">Magnesium</keyword>
<evidence type="ECO:0000256" key="11">
    <source>
        <dbReference type="ARBA" id="ARBA00023242"/>
    </source>
</evidence>
<dbReference type="InterPro" id="IPR037151">
    <property type="entry name" value="AlkB-like_sf"/>
</dbReference>
<sequence>MICMEGRTTNYLESIKKRVQNKKRSIQATNDEETFITSNKKQRIEETQLKRQWIINADTKVEYLDSFLSKSDADDLYLRLYKEIMWVQEEIMMMGKKLLPSRRTQTYGDDGLTYRYSGTTKQALQWIEPLITLKQYVERATGKTYNFALCNLYRNGDDYIGPHSDDERDLDREQGIASVSLGHSRDFKLHNKLDRDLNKTVNLKHGSLIVMSGDCQKEYKHSVPKRKDCKRPRINITFRKIVN</sequence>
<dbReference type="Pfam" id="PF13532">
    <property type="entry name" value="2OG-FeII_Oxy_2"/>
    <property type="match status" value="1"/>
</dbReference>
<evidence type="ECO:0000256" key="2">
    <source>
        <dbReference type="ARBA" id="ARBA00004604"/>
    </source>
</evidence>
<evidence type="ECO:0000256" key="13">
    <source>
        <dbReference type="ARBA" id="ARBA00051376"/>
    </source>
</evidence>
<keyword evidence="5" id="KW-0227">DNA damage</keyword>
<keyword evidence="10" id="KW-0234">DNA repair</keyword>
<dbReference type="GO" id="GO:0016705">
    <property type="term" value="F:oxidoreductase activity, acting on paired donors, with incorporation or reduction of molecular oxygen"/>
    <property type="evidence" value="ECO:0007669"/>
    <property type="project" value="UniProtKB-ARBA"/>
</dbReference>
<evidence type="ECO:0000256" key="19">
    <source>
        <dbReference type="ARBA" id="ARBA00072134"/>
    </source>
</evidence>
<protein>
    <recommendedName>
        <fullName evidence="19">DNA oxidative demethylase ALKBH2</fullName>
    </recommendedName>
    <alternativeName>
        <fullName evidence="20">Alkylated DNA repair protein alkB homolog 2</fullName>
    </alternativeName>
    <alternativeName>
        <fullName evidence="21">Alpha-ketoglutarate-dependent dioxygenase alkB homolog 2</fullName>
    </alternativeName>
</protein>
<evidence type="ECO:0000256" key="10">
    <source>
        <dbReference type="ARBA" id="ARBA00023204"/>
    </source>
</evidence>
<dbReference type="PANTHER" id="PTHR31212">
    <property type="entry name" value="ALPHA-KETOGLUTARATE-DEPENDENT DIOXYGENASE ALKB HOMOLOG 3"/>
    <property type="match status" value="1"/>
</dbReference>
<evidence type="ECO:0000256" key="20">
    <source>
        <dbReference type="ARBA" id="ARBA00077989"/>
    </source>
</evidence>
<comment type="subunit">
    <text evidence="18">Interacts with PCNA homotrimer; this interaction is enhanced during the S-phase of the cell cycle. Interacts with nucleolar proteins NCL, UBTF and NPM1. Interacts with XRCC5-XRCC6 heterodimer.</text>
</comment>
<comment type="subcellular location">
    <subcellularLocation>
        <location evidence="2">Nucleus</location>
        <location evidence="2">Nucleolus</location>
    </subcellularLocation>
    <subcellularLocation>
        <location evidence="3">Nucleus</location>
        <location evidence="3">Nucleoplasm</location>
    </subcellularLocation>
</comment>
<evidence type="ECO:0000256" key="8">
    <source>
        <dbReference type="ARBA" id="ARBA00023002"/>
    </source>
</evidence>
<reference evidence="23 24" key="1">
    <citation type="submission" date="2024-03" db="EMBL/GenBank/DDBJ databases">
        <title>The Acrasis kona genome and developmental transcriptomes reveal deep origins of eukaryotic multicellular pathways.</title>
        <authorList>
            <person name="Sheikh S."/>
            <person name="Fu C.-J."/>
            <person name="Brown M.W."/>
            <person name="Baldauf S.L."/>
        </authorList>
    </citation>
    <scope>NUCLEOTIDE SEQUENCE [LARGE SCALE GENOMIC DNA]</scope>
    <source>
        <strain evidence="23 24">ATCC MYA-3509</strain>
    </source>
</reference>
<comment type="catalytic activity">
    <reaction evidence="17">
        <text>an N(1)-methyl-2'-deoxyadenosine in double-stranded DNA + 2-oxoglutarate + O2 = a 2'-deoxyadenosine in double-stranded DNA + formaldehyde + succinate + CO2 + H(+)</text>
        <dbReference type="Rhea" id="RHEA:70443"/>
        <dbReference type="Rhea" id="RHEA-COMP:14236"/>
        <dbReference type="Rhea" id="RHEA-COMP:17897"/>
        <dbReference type="ChEBI" id="CHEBI:15378"/>
        <dbReference type="ChEBI" id="CHEBI:15379"/>
        <dbReference type="ChEBI" id="CHEBI:16526"/>
        <dbReference type="ChEBI" id="CHEBI:16810"/>
        <dbReference type="ChEBI" id="CHEBI:16842"/>
        <dbReference type="ChEBI" id="CHEBI:30031"/>
        <dbReference type="ChEBI" id="CHEBI:90615"/>
        <dbReference type="ChEBI" id="CHEBI:139096"/>
    </reaction>
    <physiologicalReaction direction="left-to-right" evidence="17">
        <dbReference type="Rhea" id="RHEA:70444"/>
    </physiologicalReaction>
</comment>
<evidence type="ECO:0000256" key="9">
    <source>
        <dbReference type="ARBA" id="ARBA00023004"/>
    </source>
</evidence>
<keyword evidence="8" id="KW-0560">Oxidoreductase</keyword>
<dbReference type="GO" id="GO:0046872">
    <property type="term" value="F:metal ion binding"/>
    <property type="evidence" value="ECO:0007669"/>
    <property type="project" value="UniProtKB-KW"/>
</dbReference>
<evidence type="ECO:0000256" key="7">
    <source>
        <dbReference type="ARBA" id="ARBA00022964"/>
    </source>
</evidence>
<dbReference type="EMBL" id="JAOPGA020000931">
    <property type="protein sequence ID" value="KAL0483110.1"/>
    <property type="molecule type" value="Genomic_DNA"/>
</dbReference>
<dbReference type="FunFam" id="2.60.120.590:FF:000004">
    <property type="entry name" value="DNA oxidative demethylase ALKBH2"/>
    <property type="match status" value="1"/>
</dbReference>
<dbReference type="GO" id="GO:0006307">
    <property type="term" value="P:DNA alkylation repair"/>
    <property type="evidence" value="ECO:0007669"/>
    <property type="project" value="InterPro"/>
</dbReference>
<dbReference type="GO" id="GO:0051747">
    <property type="term" value="F:cytosine C-5 DNA demethylase activity"/>
    <property type="evidence" value="ECO:0007669"/>
    <property type="project" value="UniProtKB-ARBA"/>
</dbReference>
<evidence type="ECO:0000256" key="21">
    <source>
        <dbReference type="ARBA" id="ARBA00081727"/>
    </source>
</evidence>
<name>A0AAW2Z0Z4_9EUKA</name>
<feature type="domain" description="Fe2OG dioxygenase" evidence="22">
    <location>
        <begin position="144"/>
        <end position="242"/>
    </location>
</feature>
<keyword evidence="11" id="KW-0539">Nucleus</keyword>
<dbReference type="Gene3D" id="2.60.120.590">
    <property type="entry name" value="Alpha-ketoglutarate-dependent dioxygenase AlkB-like"/>
    <property type="match status" value="1"/>
</dbReference>
<dbReference type="AlphaFoldDB" id="A0AAW2Z0Z4"/>
<dbReference type="Proteomes" id="UP001431209">
    <property type="component" value="Unassembled WGS sequence"/>
</dbReference>
<evidence type="ECO:0000256" key="16">
    <source>
        <dbReference type="ARBA" id="ARBA00052627"/>
    </source>
</evidence>
<comment type="catalytic activity">
    <reaction evidence="14">
        <text>a 3,N(4)-etheno-2'-deoxycytidine in double-stranded DNA + 2-oxoglutarate + O2 + H2O = a 2'-deoxycytidine in double-stranded DNA + glyoxal + succinate + CO2</text>
        <dbReference type="Rhea" id="RHEA:70467"/>
        <dbReference type="Rhea" id="RHEA-COMP:17070"/>
        <dbReference type="Rhea" id="RHEA-COMP:17905"/>
        <dbReference type="ChEBI" id="CHEBI:15377"/>
        <dbReference type="ChEBI" id="CHEBI:15379"/>
        <dbReference type="ChEBI" id="CHEBI:16526"/>
        <dbReference type="ChEBI" id="CHEBI:16810"/>
        <dbReference type="ChEBI" id="CHEBI:30031"/>
        <dbReference type="ChEBI" id="CHEBI:34779"/>
        <dbReference type="ChEBI" id="CHEBI:85452"/>
        <dbReference type="ChEBI" id="CHEBI:189585"/>
    </reaction>
    <physiologicalReaction direction="left-to-right" evidence="14">
        <dbReference type="Rhea" id="RHEA:70468"/>
    </physiologicalReaction>
</comment>
<evidence type="ECO:0000313" key="23">
    <source>
        <dbReference type="EMBL" id="KAL0483110.1"/>
    </source>
</evidence>
<evidence type="ECO:0000256" key="15">
    <source>
        <dbReference type="ARBA" id="ARBA00051755"/>
    </source>
</evidence>
<comment type="caution">
    <text evidence="23">The sequence shown here is derived from an EMBL/GenBank/DDBJ whole genome shotgun (WGS) entry which is preliminary data.</text>
</comment>
<accession>A0AAW2Z0Z4</accession>
<dbReference type="GO" id="GO:0051213">
    <property type="term" value="F:dioxygenase activity"/>
    <property type="evidence" value="ECO:0007669"/>
    <property type="project" value="UniProtKB-KW"/>
</dbReference>
<evidence type="ECO:0000256" key="18">
    <source>
        <dbReference type="ARBA" id="ARBA00062909"/>
    </source>
</evidence>
<comment type="catalytic activity">
    <reaction evidence="12">
        <text>a 1,N(6)-etheno-2'-deoxyadenosine in single-stranded DNA + 2-oxoglutarate + O2 + H2O = a 2'-deoxyadenosine in single-stranded DNA + glyoxal + succinate + CO2</text>
        <dbReference type="Rhea" id="RHEA:70459"/>
        <dbReference type="Rhea" id="RHEA-COMP:17896"/>
        <dbReference type="Rhea" id="RHEA-COMP:17904"/>
        <dbReference type="ChEBI" id="CHEBI:15377"/>
        <dbReference type="ChEBI" id="CHEBI:15379"/>
        <dbReference type="ChEBI" id="CHEBI:16526"/>
        <dbReference type="ChEBI" id="CHEBI:16810"/>
        <dbReference type="ChEBI" id="CHEBI:30031"/>
        <dbReference type="ChEBI" id="CHEBI:34779"/>
        <dbReference type="ChEBI" id="CHEBI:90615"/>
        <dbReference type="ChEBI" id="CHEBI:189583"/>
    </reaction>
    <physiologicalReaction direction="left-to-right" evidence="12">
        <dbReference type="Rhea" id="RHEA:70460"/>
    </physiologicalReaction>
</comment>
<dbReference type="PANTHER" id="PTHR31212:SF4">
    <property type="entry name" value="ALPHA-KETOGLUTARATE-DEPENDENT DIOXYGENASE ALKB HOMOLOG 3"/>
    <property type="match status" value="1"/>
</dbReference>
<evidence type="ECO:0000256" key="12">
    <source>
        <dbReference type="ARBA" id="ARBA00051189"/>
    </source>
</evidence>
<evidence type="ECO:0000259" key="22">
    <source>
        <dbReference type="PROSITE" id="PS51471"/>
    </source>
</evidence>
<keyword evidence="24" id="KW-1185">Reference proteome</keyword>
<dbReference type="GO" id="GO:0005730">
    <property type="term" value="C:nucleolus"/>
    <property type="evidence" value="ECO:0007669"/>
    <property type="project" value="UniProtKB-SubCell"/>
</dbReference>
<comment type="catalytic activity">
    <reaction evidence="15">
        <text>a 1,N(2)-etheno-2'-deoxyguanosine in double-stranded DNA + 2-oxoglutarate + O2 + H2O = a 2'-deoxyguanosine in double-stranded DNA + glyoxal + succinate + CO2</text>
        <dbReference type="Rhea" id="RHEA:70487"/>
        <dbReference type="Rhea" id="RHEA-COMP:17910"/>
        <dbReference type="Rhea" id="RHEA-COMP:17912"/>
        <dbReference type="ChEBI" id="CHEBI:15377"/>
        <dbReference type="ChEBI" id="CHEBI:15379"/>
        <dbReference type="ChEBI" id="CHEBI:16526"/>
        <dbReference type="ChEBI" id="CHEBI:16810"/>
        <dbReference type="ChEBI" id="CHEBI:30031"/>
        <dbReference type="ChEBI" id="CHEBI:34779"/>
        <dbReference type="ChEBI" id="CHEBI:85445"/>
        <dbReference type="ChEBI" id="CHEBI:189586"/>
    </reaction>
    <physiologicalReaction direction="left-to-right" evidence="15">
        <dbReference type="Rhea" id="RHEA:70488"/>
    </physiologicalReaction>
</comment>
<evidence type="ECO:0000256" key="14">
    <source>
        <dbReference type="ARBA" id="ARBA00051434"/>
    </source>
</evidence>
<keyword evidence="4" id="KW-0479">Metal-binding</keyword>
<proteinExistence type="predicted"/>
<evidence type="ECO:0000256" key="3">
    <source>
        <dbReference type="ARBA" id="ARBA00004642"/>
    </source>
</evidence>
<evidence type="ECO:0000256" key="6">
    <source>
        <dbReference type="ARBA" id="ARBA00022842"/>
    </source>
</evidence>
<evidence type="ECO:0000313" key="24">
    <source>
        <dbReference type="Proteomes" id="UP001431209"/>
    </source>
</evidence>